<sequence length="122" mass="13274">DRTVKVWDARSGECLQTVNVEKVLDRISFDSSGNYLYTDGGVVSVITQSTTTPATINAETRSVQHQGIALNAAGTWITYNSQNLLRLPSEYRPSCSQVLGNVIAIGVGNGRVWMCEVGYNMS</sequence>
<dbReference type="Proteomes" id="UP000799444">
    <property type="component" value="Unassembled WGS sequence"/>
</dbReference>
<protein>
    <submittedName>
        <fullName evidence="2">Uncharacterized protein</fullName>
    </submittedName>
</protein>
<proteinExistence type="predicted"/>
<evidence type="ECO:0000256" key="1">
    <source>
        <dbReference type="PROSITE-ProRule" id="PRU00221"/>
    </source>
</evidence>
<evidence type="ECO:0000313" key="2">
    <source>
        <dbReference type="EMBL" id="KAF2726449.1"/>
    </source>
</evidence>
<reference evidence="2" key="1">
    <citation type="journal article" date="2020" name="Stud. Mycol.">
        <title>101 Dothideomycetes genomes: a test case for predicting lifestyles and emergence of pathogens.</title>
        <authorList>
            <person name="Haridas S."/>
            <person name="Albert R."/>
            <person name="Binder M."/>
            <person name="Bloem J."/>
            <person name="Labutti K."/>
            <person name="Salamov A."/>
            <person name="Andreopoulos B."/>
            <person name="Baker S."/>
            <person name="Barry K."/>
            <person name="Bills G."/>
            <person name="Bluhm B."/>
            <person name="Cannon C."/>
            <person name="Castanera R."/>
            <person name="Culley D."/>
            <person name="Daum C."/>
            <person name="Ezra D."/>
            <person name="Gonzalez J."/>
            <person name="Henrissat B."/>
            <person name="Kuo A."/>
            <person name="Liang C."/>
            <person name="Lipzen A."/>
            <person name="Lutzoni F."/>
            <person name="Magnuson J."/>
            <person name="Mondo S."/>
            <person name="Nolan M."/>
            <person name="Ohm R."/>
            <person name="Pangilinan J."/>
            <person name="Park H.-J."/>
            <person name="Ramirez L."/>
            <person name="Alfaro M."/>
            <person name="Sun H."/>
            <person name="Tritt A."/>
            <person name="Yoshinaga Y."/>
            <person name="Zwiers L.-H."/>
            <person name="Turgeon B."/>
            <person name="Goodwin S."/>
            <person name="Spatafora J."/>
            <person name="Crous P."/>
            <person name="Grigoriev I."/>
        </authorList>
    </citation>
    <scope>NUCLEOTIDE SEQUENCE</scope>
    <source>
        <strain evidence="2">CBS 125425</strain>
    </source>
</reference>
<feature type="non-terminal residue" evidence="2">
    <location>
        <position position="1"/>
    </location>
</feature>
<dbReference type="OrthoDB" id="5240432at2759"/>
<dbReference type="InterPro" id="IPR001680">
    <property type="entry name" value="WD40_rpt"/>
</dbReference>
<dbReference type="PROSITE" id="PS50082">
    <property type="entry name" value="WD_REPEATS_2"/>
    <property type="match status" value="1"/>
</dbReference>
<keyword evidence="1" id="KW-0853">WD repeat</keyword>
<name>A0A9P4UTT2_9PLEO</name>
<keyword evidence="3" id="KW-1185">Reference proteome</keyword>
<comment type="caution">
    <text evidence="2">The sequence shown here is derived from an EMBL/GenBank/DDBJ whole genome shotgun (WGS) entry which is preliminary data.</text>
</comment>
<accession>A0A9P4UTT2</accession>
<dbReference type="SUPFAM" id="SSF50974">
    <property type="entry name" value="Nitrous oxide reductase, N-terminal domain"/>
    <property type="match status" value="1"/>
</dbReference>
<dbReference type="EMBL" id="ML996489">
    <property type="protein sequence ID" value="KAF2726449.1"/>
    <property type="molecule type" value="Genomic_DNA"/>
</dbReference>
<dbReference type="InterPro" id="IPR011045">
    <property type="entry name" value="N2O_reductase_N"/>
</dbReference>
<feature type="repeat" description="WD" evidence="1">
    <location>
        <begin position="1"/>
        <end position="17"/>
    </location>
</feature>
<dbReference type="Gene3D" id="2.130.10.10">
    <property type="entry name" value="YVTN repeat-like/Quinoprotein amine dehydrogenase"/>
    <property type="match status" value="1"/>
</dbReference>
<dbReference type="AlphaFoldDB" id="A0A9P4UTT2"/>
<organism evidence="2 3">
    <name type="scientific">Polyplosphaeria fusca</name>
    <dbReference type="NCBI Taxonomy" id="682080"/>
    <lineage>
        <taxon>Eukaryota</taxon>
        <taxon>Fungi</taxon>
        <taxon>Dikarya</taxon>
        <taxon>Ascomycota</taxon>
        <taxon>Pezizomycotina</taxon>
        <taxon>Dothideomycetes</taxon>
        <taxon>Pleosporomycetidae</taxon>
        <taxon>Pleosporales</taxon>
        <taxon>Tetraplosphaeriaceae</taxon>
        <taxon>Polyplosphaeria</taxon>
    </lineage>
</organism>
<evidence type="ECO:0000313" key="3">
    <source>
        <dbReference type="Proteomes" id="UP000799444"/>
    </source>
</evidence>
<dbReference type="InterPro" id="IPR015943">
    <property type="entry name" value="WD40/YVTN_repeat-like_dom_sf"/>
</dbReference>
<gene>
    <name evidence="2" type="ORF">EJ04DRAFT_453386</name>
</gene>